<evidence type="ECO:0000313" key="1">
    <source>
        <dbReference type="EMBL" id="KKJ00522.1"/>
    </source>
</evidence>
<dbReference type="Pfam" id="PF10387">
    <property type="entry name" value="DUF2442"/>
    <property type="match status" value="1"/>
</dbReference>
<comment type="caution">
    <text evidence="1">The sequence shown here is derived from an EMBL/GenBank/DDBJ whole genome shotgun (WGS) entry which is preliminary data.</text>
</comment>
<dbReference type="eggNOG" id="ENOG5032YT2">
    <property type="taxonomic scope" value="Bacteria"/>
</dbReference>
<evidence type="ECO:0008006" key="3">
    <source>
        <dbReference type="Google" id="ProtNLM"/>
    </source>
</evidence>
<dbReference type="EMBL" id="AJTX02000004">
    <property type="protein sequence ID" value="KKJ00522.1"/>
    <property type="molecule type" value="Genomic_DNA"/>
</dbReference>
<dbReference type="AlphaFoldDB" id="A0A0M2Q1L9"/>
<dbReference type="InterPro" id="IPR018841">
    <property type="entry name" value="DUF2442"/>
</dbReference>
<keyword evidence="2" id="KW-1185">Reference proteome</keyword>
<reference evidence="1" key="1">
    <citation type="submission" date="2012-04" db="EMBL/GenBank/DDBJ databases">
        <authorList>
            <person name="Borisov I.G."/>
            <person name="Ivanikova N.V."/>
            <person name="Pinevich A.V."/>
        </authorList>
    </citation>
    <scope>NUCLEOTIDE SEQUENCE</scope>
    <source>
        <strain evidence="1">CALU 1027</strain>
    </source>
</reference>
<gene>
    <name evidence="1" type="ORF">PROH_09065</name>
</gene>
<dbReference type="Gene3D" id="3.30.2020.40">
    <property type="entry name" value="Uncharacterised protein PF10387, DUF2442"/>
    <property type="match status" value="1"/>
</dbReference>
<dbReference type="Proteomes" id="UP000034681">
    <property type="component" value="Unassembled WGS sequence"/>
</dbReference>
<evidence type="ECO:0000313" key="2">
    <source>
        <dbReference type="Proteomes" id="UP000034681"/>
    </source>
</evidence>
<accession>A0A0M2Q1L9</accession>
<protein>
    <recommendedName>
        <fullName evidence="3">DUF2442 domain-containing protein</fullName>
    </recommendedName>
</protein>
<sequence>MISVTLHDDRMITIPLTWYPRLLRATPEQRENWAIHGEGYCVRWEALHQDLNIETLLRGASPATVTVNN</sequence>
<proteinExistence type="predicted"/>
<name>A0A0M2Q1L9_PROHO</name>
<organism evidence="1 2">
    <name type="scientific">Prochlorothrix hollandica PCC 9006 = CALU 1027</name>
    <dbReference type="NCBI Taxonomy" id="317619"/>
    <lineage>
        <taxon>Bacteria</taxon>
        <taxon>Bacillati</taxon>
        <taxon>Cyanobacteriota</taxon>
        <taxon>Cyanophyceae</taxon>
        <taxon>Prochlorotrichales</taxon>
        <taxon>Prochlorotrichaceae</taxon>
        <taxon>Prochlorothrix</taxon>
    </lineage>
</organism>
<dbReference type="STRING" id="317619.GCA_000332315_03939"/>